<evidence type="ECO:0000313" key="10">
    <source>
        <dbReference type="Proteomes" id="UP000002964"/>
    </source>
</evidence>
<keyword evidence="3 7" id="KW-0812">Transmembrane</keyword>
<feature type="region of interest" description="Disordered" evidence="6">
    <location>
        <begin position="1"/>
        <end position="23"/>
    </location>
</feature>
<dbReference type="Pfam" id="PF00753">
    <property type="entry name" value="Lactamase_B"/>
    <property type="match status" value="1"/>
</dbReference>
<dbReference type="InterPro" id="IPR036866">
    <property type="entry name" value="RibonucZ/Hydroxyglut_hydro"/>
</dbReference>
<evidence type="ECO:0000313" key="9">
    <source>
        <dbReference type="EMBL" id="EIC21132.1"/>
    </source>
</evidence>
<sequence length="843" mass="90049">MGNTSKGPVFKQNPGIRQTPLQPAFHASAPTPPKYRTSFPPSFIHRLASDLSITAKSRNGSRYLSAGDLVPGGLPAIALALSAGIGIFFLQQRLPSGLLVLGMGALLTLAAIGWRWLRLAALVVIGFGYAYWASSPLLTQPFSESLLRQDLLIEGRIAGLPDQTPERARWLFDIEQASHQGQSVRLPERVRLSWYKGAPALAAGERWRLLVRLKPPHGFMNPAGFDYERWLFQQGIGATGYVRDSDQNQRLDAGPGGDWLNRLRQQWRTHIITVLGETRAAALVRALVLGDREGLGPPEWQVLTRTGTNHLLAISGLHIGLIAAAVFFLGRWLWARLGSLALRLAAPRAGAVAALLAAFGYSALAGFSISTQRALVMLAVVLVALLARRQLRPLSGISLALVAVLLIDPLSVLSYGFWLSFGAVGALLYALGSRLGQPGLIAGWTRAQWAVALGLLPLLLLLFGRASLIAPPVNLLAVPLFSVLLPAILLATLISLASGWGWPLLMVGALLEQGFQLLNILAELPWATLGLGERPLWVWGAAFAGVALLLAPRGLPGRWLGLIYLLPLLLVRPLPPAPGTAAVTVLDVGQGLAVAVRTARHTLVYDLGPRFPSGFNTGSAVVAPYLRALGIGEVDLLVVSHADQDHAGGLSGLLEEIPVARLLSGEPAELESALSSGVTAEPCQAGQQWHWDGVDLAILHPSAATQLEGNDSSCVLKITTGGASLLLSGDAGRRIEAELVRDYGQALRAEVLVAGHHGSTTSSARAFLQQVDPRWVIYSAGFANRYGFPAKVVSERVDHLGIPSLNTATTGAISFLLPARPPLGPPELARAQRDRLWRHHPAP</sequence>
<dbReference type="InterPro" id="IPR004797">
    <property type="entry name" value="Competence_ComEC/Rec2"/>
</dbReference>
<feature type="transmembrane region" description="Helical" evidence="7">
    <location>
        <begin position="120"/>
        <end position="139"/>
    </location>
</feature>
<evidence type="ECO:0000256" key="3">
    <source>
        <dbReference type="ARBA" id="ARBA00022692"/>
    </source>
</evidence>
<dbReference type="Pfam" id="PF13567">
    <property type="entry name" value="DUF4131"/>
    <property type="match status" value="1"/>
</dbReference>
<evidence type="ECO:0000259" key="8">
    <source>
        <dbReference type="SMART" id="SM00849"/>
    </source>
</evidence>
<feature type="transmembrane region" description="Helical" evidence="7">
    <location>
        <begin position="399"/>
        <end position="429"/>
    </location>
</feature>
<dbReference type="InterPro" id="IPR052159">
    <property type="entry name" value="Competence_DNA_uptake"/>
</dbReference>
<feature type="transmembrane region" description="Helical" evidence="7">
    <location>
        <begin position="69"/>
        <end position="90"/>
    </location>
</feature>
<organism evidence="9 10">
    <name type="scientific">Thiorhodovibrio frisius</name>
    <dbReference type="NCBI Taxonomy" id="631362"/>
    <lineage>
        <taxon>Bacteria</taxon>
        <taxon>Pseudomonadati</taxon>
        <taxon>Pseudomonadota</taxon>
        <taxon>Gammaproteobacteria</taxon>
        <taxon>Chromatiales</taxon>
        <taxon>Chromatiaceae</taxon>
        <taxon>Thiorhodovibrio</taxon>
    </lineage>
</organism>
<dbReference type="HOGENOM" id="CLU_010363_3_0_6"/>
<dbReference type="AlphaFoldDB" id="H8Z3Y0"/>
<dbReference type="NCBIfam" id="TIGR00361">
    <property type="entry name" value="ComEC_Rec2"/>
    <property type="match status" value="1"/>
</dbReference>
<dbReference type="InterPro" id="IPR001279">
    <property type="entry name" value="Metallo-B-lactamas"/>
</dbReference>
<reference evidence="9 10" key="2">
    <citation type="submission" date="2011-11" db="EMBL/GenBank/DDBJ databases">
        <authorList>
            <consortium name="US DOE Joint Genome Institute"/>
            <person name="Lucas S."/>
            <person name="Han J."/>
            <person name="Lapidus A."/>
            <person name="Cheng J.-F."/>
            <person name="Goodwin L."/>
            <person name="Pitluck S."/>
            <person name="Peters L."/>
            <person name="Ovchinnikova G."/>
            <person name="Zhang X."/>
            <person name="Detter J.C."/>
            <person name="Han C."/>
            <person name="Tapia R."/>
            <person name="Land M."/>
            <person name="Hauser L."/>
            <person name="Kyrpides N."/>
            <person name="Ivanova N."/>
            <person name="Pagani I."/>
            <person name="Vogl K."/>
            <person name="Liu Z."/>
            <person name="Overmann J."/>
            <person name="Frigaard N.-U."/>
            <person name="Bryant D."/>
            <person name="Woyke T."/>
        </authorList>
    </citation>
    <scope>NUCLEOTIDE SEQUENCE [LARGE SCALE GENOMIC DNA]</scope>
    <source>
        <strain evidence="9 10">970</strain>
    </source>
</reference>
<evidence type="ECO:0000256" key="6">
    <source>
        <dbReference type="SAM" id="MobiDB-lite"/>
    </source>
</evidence>
<feature type="transmembrane region" description="Helical" evidence="7">
    <location>
        <begin position="475"/>
        <end position="502"/>
    </location>
</feature>
<gene>
    <name evidence="9" type="ORF">Thi970DRAFT_04820</name>
</gene>
<feature type="transmembrane region" description="Helical" evidence="7">
    <location>
        <begin position="97"/>
        <end position="114"/>
    </location>
</feature>
<dbReference type="GO" id="GO:0005886">
    <property type="term" value="C:plasma membrane"/>
    <property type="evidence" value="ECO:0007669"/>
    <property type="project" value="UniProtKB-SubCell"/>
</dbReference>
<dbReference type="EMBL" id="JH603170">
    <property type="protein sequence ID" value="EIC21132.1"/>
    <property type="molecule type" value="Genomic_DNA"/>
</dbReference>
<dbReference type="PANTHER" id="PTHR30619">
    <property type="entry name" value="DNA INTERNALIZATION/COMPETENCE PROTEIN COMEC/REC2"/>
    <property type="match status" value="1"/>
</dbReference>
<feature type="transmembrane region" description="Helical" evidence="7">
    <location>
        <begin position="345"/>
        <end position="364"/>
    </location>
</feature>
<comment type="subcellular location">
    <subcellularLocation>
        <location evidence="1">Cell membrane</location>
        <topology evidence="1">Multi-pass membrane protein</topology>
    </subcellularLocation>
</comment>
<dbReference type="eggNOG" id="COG2333">
    <property type="taxonomic scope" value="Bacteria"/>
</dbReference>
<name>H8Z3Y0_9GAMM</name>
<feature type="transmembrane region" description="Helical" evidence="7">
    <location>
        <begin position="536"/>
        <end position="555"/>
    </location>
</feature>
<evidence type="ECO:0000256" key="5">
    <source>
        <dbReference type="ARBA" id="ARBA00023136"/>
    </source>
</evidence>
<dbReference type="SMART" id="SM00849">
    <property type="entry name" value="Lactamase_B"/>
    <property type="match status" value="1"/>
</dbReference>
<keyword evidence="2" id="KW-1003">Cell membrane</keyword>
<feature type="transmembrane region" description="Helical" evidence="7">
    <location>
        <begin position="449"/>
        <end position="468"/>
    </location>
</feature>
<evidence type="ECO:0000256" key="7">
    <source>
        <dbReference type="SAM" id="Phobius"/>
    </source>
</evidence>
<evidence type="ECO:0000256" key="4">
    <source>
        <dbReference type="ARBA" id="ARBA00022989"/>
    </source>
</evidence>
<dbReference type="OrthoDB" id="9761531at2"/>
<dbReference type="Gene3D" id="3.60.15.10">
    <property type="entry name" value="Ribonuclease Z/Hydroxyacylglutathione hydrolase-like"/>
    <property type="match status" value="1"/>
</dbReference>
<dbReference type="SUPFAM" id="SSF56281">
    <property type="entry name" value="Metallo-hydrolase/oxidoreductase"/>
    <property type="match status" value="1"/>
</dbReference>
<feature type="domain" description="Metallo-beta-lactamase" evidence="8">
    <location>
        <begin position="590"/>
        <end position="782"/>
    </location>
</feature>
<dbReference type="PANTHER" id="PTHR30619:SF1">
    <property type="entry name" value="RECOMBINATION PROTEIN 2"/>
    <property type="match status" value="1"/>
</dbReference>
<dbReference type="CDD" id="cd07731">
    <property type="entry name" value="ComA-like_MBL-fold"/>
    <property type="match status" value="1"/>
</dbReference>
<accession>H8Z3Y0</accession>
<dbReference type="Pfam" id="PF03772">
    <property type="entry name" value="Competence"/>
    <property type="match status" value="1"/>
</dbReference>
<dbReference type="InterPro" id="IPR025405">
    <property type="entry name" value="DUF4131"/>
</dbReference>
<dbReference type="Proteomes" id="UP000002964">
    <property type="component" value="Unassembled WGS sequence"/>
</dbReference>
<dbReference type="GO" id="GO:0030420">
    <property type="term" value="P:establishment of competence for transformation"/>
    <property type="evidence" value="ECO:0007669"/>
    <property type="project" value="InterPro"/>
</dbReference>
<dbReference type="InterPro" id="IPR035681">
    <property type="entry name" value="ComA-like_MBL"/>
</dbReference>
<evidence type="ECO:0000256" key="1">
    <source>
        <dbReference type="ARBA" id="ARBA00004651"/>
    </source>
</evidence>
<dbReference type="NCBIfam" id="TIGR00360">
    <property type="entry name" value="ComEC_N-term"/>
    <property type="match status" value="1"/>
</dbReference>
<protein>
    <submittedName>
        <fullName evidence="9">DNA internalization-related competence protein ComEC/Rec2</fullName>
    </submittedName>
</protein>
<keyword evidence="4 7" id="KW-1133">Transmembrane helix</keyword>
<proteinExistence type="predicted"/>
<keyword evidence="10" id="KW-1185">Reference proteome</keyword>
<evidence type="ECO:0000256" key="2">
    <source>
        <dbReference type="ARBA" id="ARBA00022475"/>
    </source>
</evidence>
<reference evidence="10" key="1">
    <citation type="submission" date="2011-06" db="EMBL/GenBank/DDBJ databases">
        <authorList>
            <consortium name="US DOE Joint Genome Institute (JGI-PGF)"/>
            <person name="Lucas S."/>
            <person name="Han J."/>
            <person name="Lapidus A."/>
            <person name="Cheng J.-F."/>
            <person name="Goodwin L."/>
            <person name="Pitluck S."/>
            <person name="Peters L."/>
            <person name="Land M.L."/>
            <person name="Hauser L."/>
            <person name="Vogl K."/>
            <person name="Liu Z."/>
            <person name="Overmann J."/>
            <person name="Frigaard N.-U."/>
            <person name="Bryant D.A."/>
            <person name="Woyke T.J."/>
        </authorList>
    </citation>
    <scope>NUCLEOTIDE SEQUENCE [LARGE SCALE GENOMIC DNA]</scope>
    <source>
        <strain evidence="10">970</strain>
    </source>
</reference>
<feature type="transmembrane region" description="Helical" evidence="7">
    <location>
        <begin position="310"/>
        <end position="333"/>
    </location>
</feature>
<dbReference type="InterPro" id="IPR004477">
    <property type="entry name" value="ComEC_N"/>
</dbReference>
<dbReference type="eggNOG" id="COG0658">
    <property type="taxonomic scope" value="Bacteria"/>
</dbReference>
<dbReference type="STRING" id="631362.Thi970DRAFT_04820"/>
<keyword evidence="5 7" id="KW-0472">Membrane</keyword>